<reference evidence="2 3" key="1">
    <citation type="submission" date="2020-03" db="EMBL/GenBank/DDBJ databases">
        <title>Whole genome shotgun sequence of Phytohabitans rumicis NBRC 108638.</title>
        <authorList>
            <person name="Komaki H."/>
            <person name="Tamura T."/>
        </authorList>
    </citation>
    <scope>NUCLEOTIDE SEQUENCE [LARGE SCALE GENOMIC DNA]</scope>
    <source>
        <strain evidence="2 3">NBRC 108638</strain>
    </source>
</reference>
<dbReference type="RefSeq" id="WP_173080556.1">
    <property type="nucleotide sequence ID" value="NZ_BAABJB010000001.1"/>
</dbReference>
<proteinExistence type="predicted"/>
<accession>A0A6V8L955</accession>
<evidence type="ECO:0000313" key="2">
    <source>
        <dbReference type="EMBL" id="GFJ93762.1"/>
    </source>
</evidence>
<gene>
    <name evidence="2" type="ORF">Prum_074040</name>
</gene>
<dbReference type="PROSITE" id="PS50075">
    <property type="entry name" value="CARRIER"/>
    <property type="match status" value="1"/>
</dbReference>
<name>A0A6V8L955_9ACTN</name>
<evidence type="ECO:0000313" key="3">
    <source>
        <dbReference type="Proteomes" id="UP000482960"/>
    </source>
</evidence>
<dbReference type="Proteomes" id="UP000482960">
    <property type="component" value="Unassembled WGS sequence"/>
</dbReference>
<dbReference type="SUPFAM" id="SSF47336">
    <property type="entry name" value="ACP-like"/>
    <property type="match status" value="1"/>
</dbReference>
<organism evidence="2 3">
    <name type="scientific">Phytohabitans rumicis</name>
    <dbReference type="NCBI Taxonomy" id="1076125"/>
    <lineage>
        <taxon>Bacteria</taxon>
        <taxon>Bacillati</taxon>
        <taxon>Actinomycetota</taxon>
        <taxon>Actinomycetes</taxon>
        <taxon>Micromonosporales</taxon>
        <taxon>Micromonosporaceae</taxon>
    </lineage>
</organism>
<dbReference type="Gene3D" id="1.10.1200.10">
    <property type="entry name" value="ACP-like"/>
    <property type="match status" value="1"/>
</dbReference>
<sequence length="88" mass="9558">MDALDRSAVARDLHDFIAPALAGPVGPDEDYFALGLNSLFAIELVVFVEQRFDLEVEVADLDLDHFRTISRLTAFVLAKTAGRAGIPA</sequence>
<dbReference type="EMBL" id="BLPG01000001">
    <property type="protein sequence ID" value="GFJ93762.1"/>
    <property type="molecule type" value="Genomic_DNA"/>
</dbReference>
<comment type="caution">
    <text evidence="2">The sequence shown here is derived from an EMBL/GenBank/DDBJ whole genome shotgun (WGS) entry which is preliminary data.</text>
</comment>
<reference evidence="2 3" key="2">
    <citation type="submission" date="2020-03" db="EMBL/GenBank/DDBJ databases">
        <authorList>
            <person name="Ichikawa N."/>
            <person name="Kimura A."/>
            <person name="Kitahashi Y."/>
            <person name="Uohara A."/>
        </authorList>
    </citation>
    <scope>NUCLEOTIDE SEQUENCE [LARGE SCALE GENOMIC DNA]</scope>
    <source>
        <strain evidence="2 3">NBRC 108638</strain>
    </source>
</reference>
<dbReference type="InterPro" id="IPR036736">
    <property type="entry name" value="ACP-like_sf"/>
</dbReference>
<protein>
    <recommendedName>
        <fullName evidence="1">Carrier domain-containing protein</fullName>
    </recommendedName>
</protein>
<keyword evidence="3" id="KW-1185">Reference proteome</keyword>
<dbReference type="InterPro" id="IPR009081">
    <property type="entry name" value="PP-bd_ACP"/>
</dbReference>
<dbReference type="AlphaFoldDB" id="A0A6V8L955"/>
<feature type="domain" description="Carrier" evidence="1">
    <location>
        <begin position="1"/>
        <end position="80"/>
    </location>
</feature>
<dbReference type="Pfam" id="PF00550">
    <property type="entry name" value="PP-binding"/>
    <property type="match status" value="1"/>
</dbReference>
<evidence type="ECO:0000259" key="1">
    <source>
        <dbReference type="PROSITE" id="PS50075"/>
    </source>
</evidence>